<accession>A0A1T2XXK5</accession>
<evidence type="ECO:0000313" key="3">
    <source>
        <dbReference type="Proteomes" id="UP000190965"/>
    </source>
</evidence>
<dbReference type="EMBL" id="MSDF01000058">
    <property type="protein sequence ID" value="OPA84605.1"/>
    <property type="molecule type" value="Genomic_DNA"/>
</dbReference>
<keyword evidence="1" id="KW-1133">Transmembrane helix</keyword>
<comment type="caution">
    <text evidence="2">The sequence shown here is derived from an EMBL/GenBank/DDBJ whole genome shotgun (WGS) entry which is preliminary data.</text>
</comment>
<evidence type="ECO:0000313" key="2">
    <source>
        <dbReference type="EMBL" id="OPA84605.1"/>
    </source>
</evidence>
<sequence length="143" mass="16213">MGTIFMAIFSTAMLTVVVEESYLRRLDPSLRAELSGWGLLSLTVFFGFANFLIARGRRWAAGLLAGYFAFCLLLVLPTIQYSPHTLAYALGIAFPLLGLLLLNTHRHREMRQKLFEVRIQRNAARAIYKTHSNKLKAKARNAR</sequence>
<gene>
    <name evidence="2" type="ORF">BFW87_29240</name>
</gene>
<organism evidence="2 3">
    <name type="scientific">Pseudomonas fluorescens</name>
    <dbReference type="NCBI Taxonomy" id="294"/>
    <lineage>
        <taxon>Bacteria</taxon>
        <taxon>Pseudomonadati</taxon>
        <taxon>Pseudomonadota</taxon>
        <taxon>Gammaproteobacteria</taxon>
        <taxon>Pseudomonadales</taxon>
        <taxon>Pseudomonadaceae</taxon>
        <taxon>Pseudomonas</taxon>
    </lineage>
</organism>
<dbReference type="AlphaFoldDB" id="A0A1T2XXK5"/>
<protein>
    <submittedName>
        <fullName evidence="2">Uncharacterized protein</fullName>
    </submittedName>
</protein>
<name>A0A1T2XXK5_PSEFL</name>
<keyword evidence="1" id="KW-0472">Membrane</keyword>
<dbReference type="OrthoDB" id="7032452at2"/>
<feature type="transmembrane region" description="Helical" evidence="1">
    <location>
        <begin position="34"/>
        <end position="53"/>
    </location>
</feature>
<dbReference type="Proteomes" id="UP000190965">
    <property type="component" value="Unassembled WGS sequence"/>
</dbReference>
<feature type="transmembrane region" description="Helical" evidence="1">
    <location>
        <begin position="85"/>
        <end position="103"/>
    </location>
</feature>
<feature type="transmembrane region" description="Helical" evidence="1">
    <location>
        <begin position="60"/>
        <end position="79"/>
    </location>
</feature>
<evidence type="ECO:0000256" key="1">
    <source>
        <dbReference type="SAM" id="Phobius"/>
    </source>
</evidence>
<reference evidence="2 3" key="1">
    <citation type="submission" date="2016-12" db="EMBL/GenBank/DDBJ databases">
        <title>Draft genome sequences of seven strains of Pseudomonas fluorescens that produce 4-formylaminooxyvinylglycine.</title>
        <authorList>
            <person name="Okrent R.A."/>
            <person name="Manning V.A."/>
            <person name="Trippe K.M."/>
        </authorList>
    </citation>
    <scope>NUCLEOTIDE SEQUENCE [LARGE SCALE GENOMIC DNA]</scope>
    <source>
        <strain evidence="2 3">P5A</strain>
    </source>
</reference>
<keyword evidence="1" id="KW-0812">Transmembrane</keyword>
<proteinExistence type="predicted"/>